<dbReference type="OrthoDB" id="3208495at2759"/>
<feature type="region of interest" description="Disordered" evidence="1">
    <location>
        <begin position="713"/>
        <end position="748"/>
    </location>
</feature>
<evidence type="ECO:0000313" key="3">
    <source>
        <dbReference type="Proteomes" id="UP000807353"/>
    </source>
</evidence>
<evidence type="ECO:0000256" key="1">
    <source>
        <dbReference type="SAM" id="MobiDB-lite"/>
    </source>
</evidence>
<name>A0A9P6CEW6_9AGAR</name>
<protein>
    <recommendedName>
        <fullName evidence="4">Transposase</fullName>
    </recommendedName>
</protein>
<reference evidence="2" key="1">
    <citation type="submission" date="2020-11" db="EMBL/GenBank/DDBJ databases">
        <authorList>
            <consortium name="DOE Joint Genome Institute"/>
            <person name="Ahrendt S."/>
            <person name="Riley R."/>
            <person name="Andreopoulos W."/>
            <person name="Labutti K."/>
            <person name="Pangilinan J."/>
            <person name="Ruiz-Duenas F.J."/>
            <person name="Barrasa J.M."/>
            <person name="Sanchez-Garcia M."/>
            <person name="Camarero S."/>
            <person name="Miyauchi S."/>
            <person name="Serrano A."/>
            <person name="Linde D."/>
            <person name="Babiker R."/>
            <person name="Drula E."/>
            <person name="Ayuso-Fernandez I."/>
            <person name="Pacheco R."/>
            <person name="Padilla G."/>
            <person name="Ferreira P."/>
            <person name="Barriuso J."/>
            <person name="Kellner H."/>
            <person name="Castanera R."/>
            <person name="Alfaro M."/>
            <person name="Ramirez L."/>
            <person name="Pisabarro A.G."/>
            <person name="Kuo A."/>
            <person name="Tritt A."/>
            <person name="Lipzen A."/>
            <person name="He G."/>
            <person name="Yan M."/>
            <person name="Ng V."/>
            <person name="Cullen D."/>
            <person name="Martin F."/>
            <person name="Rosso M.-N."/>
            <person name="Henrissat B."/>
            <person name="Hibbett D."/>
            <person name="Martinez A.T."/>
            <person name="Grigoriev I.V."/>
        </authorList>
    </citation>
    <scope>NUCLEOTIDE SEQUENCE</scope>
    <source>
        <strain evidence="2">CBS 247.69</strain>
    </source>
</reference>
<accession>A0A9P6CEW6</accession>
<dbReference type="AlphaFoldDB" id="A0A9P6CEW6"/>
<sequence length="768" mass="87371">MCSLPFVHNQYIFIDPSITLHGLAISPGPSGNFRESLDDPEPQPDNSHIALAVRRKWRKTQLPKRFRDNLPKAAPSLPPVPSALVHNSMILEAENQPTNPCRISTSCQNPFGLFCQYLAVDFPSFDPEAELKADDLSDFTKNNSAEQLLHAASNLEAYGPYPNGSSFALGEWFWNSNVQKSKEDFRHLVGIITDPAFKKEDILDTQWDRIDQLLGDSSELEWVDELDAGWARTPVTIQVPFPYKINKQNCNCPNLAEPQDFTIEEFYHCSIVLVLKERLNSPDAWNFHMEPYKLYWQPGKSQNPTRVQGELYTSPAFINSHNTLQESPGEPVNIFWTSQNMATVHEFWQQFKISMIKAFASSMQSCCILSEGFTTLFPHNICSHVPQLPDNFKDFVMKHSGATGLGSAFMVHCQRELIHAQWKIIMDDDFMDAYIHGIVHVCPDGLSRRFYLWLFTYSADYPEKILIASIRNLGSCPCPRCEIELSKVHNMGMPLDRKQQITKARYDDASRRAKVSSARDLIYEQGHLVNSAHVERLLKPKSLVPTANAFSERLASLNFNMFLIFVVDILHEIEIGVWRSLYIHLIQILNCGNGLSHDLDKHYQAIPTFGKDAIRKFSSNCSEMKRLAAQDFEDLLQCAIPVFDGLLQEPHNSRLLDLLFVMAHWRGLAKLHMHTDSTLAILDQTTTMLGQLLRDFHTKTCLSFDTKELPRKANARDRCTRQTKQKSTSTAETSAVEPEDFTTSAHLPGTIRPITNNTLTFTSYQAWV</sequence>
<gene>
    <name evidence="2" type="ORF">BDZ94DRAFT_1313287</name>
</gene>
<evidence type="ECO:0000313" key="2">
    <source>
        <dbReference type="EMBL" id="KAF9458454.1"/>
    </source>
</evidence>
<proteinExistence type="predicted"/>
<dbReference type="Pfam" id="PF18759">
    <property type="entry name" value="Plavaka"/>
    <property type="match status" value="1"/>
</dbReference>
<evidence type="ECO:0008006" key="4">
    <source>
        <dbReference type="Google" id="ProtNLM"/>
    </source>
</evidence>
<keyword evidence="3" id="KW-1185">Reference proteome</keyword>
<dbReference type="EMBL" id="MU150340">
    <property type="protein sequence ID" value="KAF9458454.1"/>
    <property type="molecule type" value="Genomic_DNA"/>
</dbReference>
<dbReference type="Proteomes" id="UP000807353">
    <property type="component" value="Unassembled WGS sequence"/>
</dbReference>
<comment type="caution">
    <text evidence="2">The sequence shown here is derived from an EMBL/GenBank/DDBJ whole genome shotgun (WGS) entry which is preliminary data.</text>
</comment>
<organism evidence="2 3">
    <name type="scientific">Collybia nuda</name>
    <dbReference type="NCBI Taxonomy" id="64659"/>
    <lineage>
        <taxon>Eukaryota</taxon>
        <taxon>Fungi</taxon>
        <taxon>Dikarya</taxon>
        <taxon>Basidiomycota</taxon>
        <taxon>Agaricomycotina</taxon>
        <taxon>Agaricomycetes</taxon>
        <taxon>Agaricomycetidae</taxon>
        <taxon>Agaricales</taxon>
        <taxon>Tricholomatineae</taxon>
        <taxon>Clitocybaceae</taxon>
        <taxon>Collybia</taxon>
    </lineage>
</organism>
<dbReference type="InterPro" id="IPR041078">
    <property type="entry name" value="Plavaka"/>
</dbReference>